<sequence>MKLLFDSISKLSINETVGDGAEINDVVNKRDEYKESIRYYNNHLVLVKYNEKSICKLKYLRN</sequence>
<dbReference type="Proteomes" id="UP000070226">
    <property type="component" value="Unassembled WGS sequence"/>
</dbReference>
<evidence type="ECO:0000313" key="1">
    <source>
        <dbReference type="EMBL" id="KXA65174.1"/>
    </source>
</evidence>
<reference evidence="1 2" key="1">
    <citation type="submission" date="2016-01" db="EMBL/GenBank/DDBJ databases">
        <authorList>
            <person name="Oliw E.H."/>
        </authorList>
    </citation>
    <scope>NUCLEOTIDE SEQUENCE [LARGE SCALE GENOMIC DNA]</scope>
    <source>
        <strain evidence="1 2">CMW7756B</strain>
    </source>
</reference>
<protein>
    <submittedName>
        <fullName evidence="1">Uncharacterized protein</fullName>
    </submittedName>
</protein>
<dbReference type="PATRIC" id="fig|39777.7.peg.495"/>
<name>A0A133S648_9FIRM</name>
<dbReference type="EMBL" id="LRQT01000011">
    <property type="protein sequence ID" value="KXA65174.1"/>
    <property type="molecule type" value="Genomic_DNA"/>
</dbReference>
<accession>A0A133S648</accession>
<dbReference type="AlphaFoldDB" id="A0A133S648"/>
<evidence type="ECO:0000313" key="2">
    <source>
        <dbReference type="Proteomes" id="UP000070226"/>
    </source>
</evidence>
<gene>
    <name evidence="1" type="ORF">HMPREF3233_00506</name>
</gene>
<organism evidence="1">
    <name type="scientific">Veillonella atypica</name>
    <dbReference type="NCBI Taxonomy" id="39777"/>
    <lineage>
        <taxon>Bacteria</taxon>
        <taxon>Bacillati</taxon>
        <taxon>Bacillota</taxon>
        <taxon>Negativicutes</taxon>
        <taxon>Veillonellales</taxon>
        <taxon>Veillonellaceae</taxon>
        <taxon>Veillonella</taxon>
    </lineage>
</organism>
<proteinExistence type="predicted"/>
<comment type="caution">
    <text evidence="1">The sequence shown here is derived from an EMBL/GenBank/DDBJ whole genome shotgun (WGS) entry which is preliminary data.</text>
</comment>